<protein>
    <submittedName>
        <fullName evidence="1">Uncharacterized protein</fullName>
    </submittedName>
</protein>
<sequence length="55" mass="6174">MAIDTIHTRPDRQRRTLPGAVDVSDLPADRVPEIAADEEVYLERRGGRTYLVPAN</sequence>
<keyword evidence="2" id="KW-1185">Reference proteome</keyword>
<reference evidence="1" key="1">
    <citation type="submission" date="2022-09" db="EMBL/GenBank/DDBJ databases">
        <title>Diverse halophilic archaea isolated from saline environments.</title>
        <authorList>
            <person name="Cui H.-L."/>
        </authorList>
    </citation>
    <scope>NUCLEOTIDE SEQUENCE</scope>
    <source>
        <strain evidence="1">ZS-35-S2</strain>
    </source>
</reference>
<gene>
    <name evidence="1" type="ORF">N0B31_08675</name>
</gene>
<dbReference type="GeneID" id="74942491"/>
<evidence type="ECO:0000313" key="1">
    <source>
        <dbReference type="EMBL" id="UWM56357.1"/>
    </source>
</evidence>
<proteinExistence type="predicted"/>
<dbReference type="Proteomes" id="UP001057580">
    <property type="component" value="Chromosome"/>
</dbReference>
<name>A0A9E7UCK7_9EURY</name>
<dbReference type="KEGG" id="ssai:N0B31_08675"/>
<organism evidence="1 2">
    <name type="scientific">Salinirubellus salinus</name>
    <dbReference type="NCBI Taxonomy" id="1364945"/>
    <lineage>
        <taxon>Archaea</taxon>
        <taxon>Methanobacteriati</taxon>
        <taxon>Methanobacteriota</taxon>
        <taxon>Stenosarchaea group</taxon>
        <taxon>Halobacteria</taxon>
        <taxon>Halobacteriales</taxon>
        <taxon>Natronomonadaceae</taxon>
        <taxon>Salinirubellus</taxon>
    </lineage>
</organism>
<dbReference type="AlphaFoldDB" id="A0A9E7UCK7"/>
<evidence type="ECO:0000313" key="2">
    <source>
        <dbReference type="Proteomes" id="UP001057580"/>
    </source>
</evidence>
<accession>A0A9E7UCK7</accession>
<dbReference type="EMBL" id="CP104003">
    <property type="protein sequence ID" value="UWM56357.1"/>
    <property type="molecule type" value="Genomic_DNA"/>
</dbReference>
<dbReference type="RefSeq" id="WP_260643471.1">
    <property type="nucleotide sequence ID" value="NZ_CP104003.1"/>
</dbReference>